<reference evidence="4" key="1">
    <citation type="submission" date="2017-12" db="EMBL/GenBank/DDBJ databases">
        <title>Draft genome sequence of Telmatospirillum siberiense 26-4b1T, an acidotolerant peatland alphaproteobacterium potentially involved in sulfur cycling.</title>
        <authorList>
            <person name="Hausmann B."/>
            <person name="Pjevac P."/>
            <person name="Schreck K."/>
            <person name="Herbold C.W."/>
            <person name="Daims H."/>
            <person name="Wagner M."/>
            <person name="Pester M."/>
            <person name="Loy A."/>
        </authorList>
    </citation>
    <scope>NUCLEOTIDE SEQUENCE [LARGE SCALE GENOMIC DNA]</scope>
    <source>
        <strain evidence="4">26-4b1</strain>
    </source>
</reference>
<dbReference type="RefSeq" id="WP_101248570.1">
    <property type="nucleotide sequence ID" value="NZ_PIUM01000001.1"/>
</dbReference>
<gene>
    <name evidence="3" type="ORF">CWS72_00355</name>
</gene>
<protein>
    <recommendedName>
        <fullName evidence="2">TPM domain-containing protein</fullName>
    </recommendedName>
</protein>
<evidence type="ECO:0000259" key="2">
    <source>
        <dbReference type="Pfam" id="PF04536"/>
    </source>
</evidence>
<dbReference type="Gene3D" id="3.10.310.50">
    <property type="match status" value="1"/>
</dbReference>
<keyword evidence="1" id="KW-0812">Transmembrane</keyword>
<dbReference type="PANTHER" id="PTHR30373:SF8">
    <property type="entry name" value="BLL7265 PROTEIN"/>
    <property type="match status" value="1"/>
</dbReference>
<name>A0A2N3Q0Z4_9PROT</name>
<dbReference type="Pfam" id="PF04536">
    <property type="entry name" value="TPM_phosphatase"/>
    <property type="match status" value="1"/>
</dbReference>
<dbReference type="PANTHER" id="PTHR30373">
    <property type="entry name" value="UPF0603 PROTEIN YGCG"/>
    <property type="match status" value="1"/>
</dbReference>
<evidence type="ECO:0000313" key="4">
    <source>
        <dbReference type="Proteomes" id="UP000233293"/>
    </source>
</evidence>
<dbReference type="AlphaFoldDB" id="A0A2N3Q0Z4"/>
<proteinExistence type="predicted"/>
<dbReference type="InterPro" id="IPR007621">
    <property type="entry name" value="TPM_dom"/>
</dbReference>
<dbReference type="Proteomes" id="UP000233293">
    <property type="component" value="Unassembled WGS sequence"/>
</dbReference>
<comment type="caution">
    <text evidence="3">The sequence shown here is derived from an EMBL/GenBank/DDBJ whole genome shotgun (WGS) entry which is preliminary data.</text>
</comment>
<sequence>MIADSDKIRVSDAIRKAESQTTGEIFCVVAKHSSDYRLVPIAWAALIALFAPLPLIILTDWSVPVVYLAQLAVFLVAALALSHAKLRFHIVPQRARHDRAHAEAMRQFFAQGLHKTVHRTGVLIFASTGERYAEIVADAGINEKVGPEVWDDAVTALVTAIKAGRPADGFVAAIERCGSVLAAHFPPNALKRDQLADKLLEI</sequence>
<feature type="domain" description="TPM" evidence="2">
    <location>
        <begin position="77"/>
        <end position="178"/>
    </location>
</feature>
<accession>A0A2N3Q0Z4</accession>
<evidence type="ECO:0000256" key="1">
    <source>
        <dbReference type="SAM" id="Phobius"/>
    </source>
</evidence>
<dbReference type="OrthoDB" id="5825388at2"/>
<dbReference type="EMBL" id="PIUM01000001">
    <property type="protein sequence ID" value="PKU26340.1"/>
    <property type="molecule type" value="Genomic_DNA"/>
</dbReference>
<organism evidence="3 4">
    <name type="scientific">Telmatospirillum siberiense</name>
    <dbReference type="NCBI Taxonomy" id="382514"/>
    <lineage>
        <taxon>Bacteria</taxon>
        <taxon>Pseudomonadati</taxon>
        <taxon>Pseudomonadota</taxon>
        <taxon>Alphaproteobacteria</taxon>
        <taxon>Rhodospirillales</taxon>
        <taxon>Rhodospirillaceae</taxon>
        <taxon>Telmatospirillum</taxon>
    </lineage>
</organism>
<keyword evidence="1" id="KW-1133">Transmembrane helix</keyword>
<evidence type="ECO:0000313" key="3">
    <source>
        <dbReference type="EMBL" id="PKU26340.1"/>
    </source>
</evidence>
<feature type="transmembrane region" description="Helical" evidence="1">
    <location>
        <begin position="65"/>
        <end position="84"/>
    </location>
</feature>
<feature type="transmembrane region" description="Helical" evidence="1">
    <location>
        <begin position="41"/>
        <end position="59"/>
    </location>
</feature>
<keyword evidence="1" id="KW-0472">Membrane</keyword>
<keyword evidence="4" id="KW-1185">Reference proteome</keyword>